<evidence type="ECO:0000313" key="3">
    <source>
        <dbReference type="Proteomes" id="UP001292094"/>
    </source>
</evidence>
<feature type="region of interest" description="Disordered" evidence="1">
    <location>
        <begin position="35"/>
        <end position="97"/>
    </location>
</feature>
<evidence type="ECO:0000313" key="2">
    <source>
        <dbReference type="EMBL" id="KAK4287229.1"/>
    </source>
</evidence>
<protein>
    <submittedName>
        <fullName evidence="2">Uncharacterized protein</fullName>
    </submittedName>
</protein>
<comment type="caution">
    <text evidence="2">The sequence shown here is derived from an EMBL/GenBank/DDBJ whole genome shotgun (WGS) entry which is preliminary data.</text>
</comment>
<dbReference type="AlphaFoldDB" id="A0AAE1NC21"/>
<dbReference type="EMBL" id="JAWZYT010006997">
    <property type="protein sequence ID" value="KAK4287229.1"/>
    <property type="molecule type" value="Genomic_DNA"/>
</dbReference>
<name>A0AAE1NC21_9EUCA</name>
<evidence type="ECO:0000256" key="1">
    <source>
        <dbReference type="SAM" id="MobiDB-lite"/>
    </source>
</evidence>
<reference evidence="2" key="1">
    <citation type="submission" date="2023-11" db="EMBL/GenBank/DDBJ databases">
        <title>Genome assemblies of two species of porcelain crab, Petrolisthes cinctipes and Petrolisthes manimaculis (Anomura: Porcellanidae).</title>
        <authorList>
            <person name="Angst P."/>
        </authorList>
    </citation>
    <scope>NUCLEOTIDE SEQUENCE</scope>
    <source>
        <strain evidence="2">PB745_02</strain>
        <tissue evidence="2">Gill</tissue>
    </source>
</reference>
<keyword evidence="3" id="KW-1185">Reference proteome</keyword>
<organism evidence="2 3">
    <name type="scientific">Petrolisthes manimaculis</name>
    <dbReference type="NCBI Taxonomy" id="1843537"/>
    <lineage>
        <taxon>Eukaryota</taxon>
        <taxon>Metazoa</taxon>
        <taxon>Ecdysozoa</taxon>
        <taxon>Arthropoda</taxon>
        <taxon>Crustacea</taxon>
        <taxon>Multicrustacea</taxon>
        <taxon>Malacostraca</taxon>
        <taxon>Eumalacostraca</taxon>
        <taxon>Eucarida</taxon>
        <taxon>Decapoda</taxon>
        <taxon>Pleocyemata</taxon>
        <taxon>Anomura</taxon>
        <taxon>Galatheoidea</taxon>
        <taxon>Porcellanidae</taxon>
        <taxon>Petrolisthes</taxon>
    </lineage>
</organism>
<proteinExistence type="predicted"/>
<feature type="compositionally biased region" description="Basic and acidic residues" evidence="1">
    <location>
        <begin position="49"/>
        <end position="97"/>
    </location>
</feature>
<sequence>MEIMEVEWQGKNLKIESSPKVETGTGCLRLGRMGGGVGQEVGEGGKGWVVERGKGVGSGERQEEKGEGIGSGERQEERESVLEEREEVGSGEREGVG</sequence>
<feature type="compositionally biased region" description="Gly residues" evidence="1">
    <location>
        <begin position="35"/>
        <end position="47"/>
    </location>
</feature>
<dbReference type="Proteomes" id="UP001292094">
    <property type="component" value="Unassembled WGS sequence"/>
</dbReference>
<gene>
    <name evidence="2" type="ORF">Pmani_039698</name>
</gene>
<accession>A0AAE1NC21</accession>